<protein>
    <submittedName>
        <fullName evidence="1">Uncharacterized protein</fullName>
    </submittedName>
</protein>
<evidence type="ECO:0000313" key="2">
    <source>
        <dbReference type="Proteomes" id="UP001154282"/>
    </source>
</evidence>
<organism evidence="1 2">
    <name type="scientific">Linum tenue</name>
    <dbReference type="NCBI Taxonomy" id="586396"/>
    <lineage>
        <taxon>Eukaryota</taxon>
        <taxon>Viridiplantae</taxon>
        <taxon>Streptophyta</taxon>
        <taxon>Embryophyta</taxon>
        <taxon>Tracheophyta</taxon>
        <taxon>Spermatophyta</taxon>
        <taxon>Magnoliopsida</taxon>
        <taxon>eudicotyledons</taxon>
        <taxon>Gunneridae</taxon>
        <taxon>Pentapetalae</taxon>
        <taxon>rosids</taxon>
        <taxon>fabids</taxon>
        <taxon>Malpighiales</taxon>
        <taxon>Linaceae</taxon>
        <taxon>Linum</taxon>
    </lineage>
</organism>
<proteinExistence type="predicted"/>
<evidence type="ECO:0000313" key="1">
    <source>
        <dbReference type="EMBL" id="CAI0539770.1"/>
    </source>
</evidence>
<keyword evidence="2" id="KW-1185">Reference proteome</keyword>
<sequence>MAGGDGWLVQLFGYQDGGLFQGERVEIEIEQVKSDGIRLPTSLAERKRRSGPLAACQPLD</sequence>
<reference evidence="1" key="1">
    <citation type="submission" date="2022-08" db="EMBL/GenBank/DDBJ databases">
        <authorList>
            <person name="Gutierrez-Valencia J."/>
        </authorList>
    </citation>
    <scope>NUCLEOTIDE SEQUENCE</scope>
</reference>
<name>A0AAV0Q2V9_9ROSI</name>
<accession>A0AAV0Q2V9</accession>
<dbReference type="EMBL" id="CAMGYJ010000009">
    <property type="protein sequence ID" value="CAI0539770.1"/>
    <property type="molecule type" value="Genomic_DNA"/>
</dbReference>
<dbReference type="AlphaFoldDB" id="A0AAV0Q2V9"/>
<gene>
    <name evidence="1" type="ORF">LITE_LOCUS41399</name>
</gene>
<comment type="caution">
    <text evidence="1">The sequence shown here is derived from an EMBL/GenBank/DDBJ whole genome shotgun (WGS) entry which is preliminary data.</text>
</comment>
<dbReference type="Proteomes" id="UP001154282">
    <property type="component" value="Unassembled WGS sequence"/>
</dbReference>